<dbReference type="KEGG" id="nsn:EXE58_10840"/>
<sequence length="389" mass="42215">MDPSSEQRSEDSIAVELATVGRLLLRDVDRLVERLLEPSQRTPGYGFASAEDLRPFVGAGQRMLIQRALIEGSDLQAEDRDLAQRSTRQRMSSGYQAADILNSLSRSIESVWSSAGDVAAERECEPAVLARLGVHLMSLHRSLIDVMTTTIREIENQALDDGRSALVADVASLFAGRSASSPELVRALTPESDVQVVPIRLHGPEHVLSSYEARHTRDGSILAMCRSEGDLVALAFDSYPRTEGMLIGEGPRTGLSGLVHSCAQASRAVIIGRDLGLEGVVSIESLGARVAVVESPDLGARFHSGIIEKLGADAGRANALLTTVEAWIQNGMDVDKVAQQLSLHPNSVRYRLNRFTILTALSLSDVSDLVMIWWALEWQRHHSSGLAPL</sequence>
<dbReference type="InterPro" id="IPR042070">
    <property type="entry name" value="PucR_C-HTH_sf"/>
</dbReference>
<evidence type="ECO:0000259" key="1">
    <source>
        <dbReference type="Pfam" id="PF13556"/>
    </source>
</evidence>
<dbReference type="EMBL" id="CP038436">
    <property type="protein sequence ID" value="QBX55907.1"/>
    <property type="molecule type" value="Genomic_DNA"/>
</dbReference>
<proteinExistence type="predicted"/>
<reference evidence="2 3" key="1">
    <citation type="submission" date="2019-03" db="EMBL/GenBank/DDBJ databases">
        <title>Three New Species of Nocardioides, Nocardioides euryhalodurans sp. nov., Nocardioides seonyuensis sp. nov. and Nocardioides eburneoflavus sp. nov. Iolated from Soil.</title>
        <authorList>
            <person name="Roh S.G."/>
            <person name="Lee C."/>
            <person name="Kim M.-K."/>
            <person name="Kim S.B."/>
        </authorList>
    </citation>
    <scope>NUCLEOTIDE SEQUENCE [LARGE SCALE GENOMIC DNA]</scope>
    <source>
        <strain evidence="2 3">MMS17-SY207-3</strain>
    </source>
</reference>
<accession>A0A4P7II57</accession>
<name>A0A4P7II57_9ACTN</name>
<dbReference type="PANTHER" id="PTHR33744">
    <property type="entry name" value="CARBOHYDRATE DIACID REGULATOR"/>
    <property type="match status" value="1"/>
</dbReference>
<protein>
    <submittedName>
        <fullName evidence="2">PucR family transcriptional regulator</fullName>
    </submittedName>
</protein>
<keyword evidence="3" id="KW-1185">Reference proteome</keyword>
<dbReference type="Pfam" id="PF13556">
    <property type="entry name" value="HTH_30"/>
    <property type="match status" value="1"/>
</dbReference>
<gene>
    <name evidence="2" type="ORF">EXE58_10840</name>
</gene>
<organism evidence="2 3">
    <name type="scientific">Nocardioides seonyuensis</name>
    <dbReference type="NCBI Taxonomy" id="2518371"/>
    <lineage>
        <taxon>Bacteria</taxon>
        <taxon>Bacillati</taxon>
        <taxon>Actinomycetota</taxon>
        <taxon>Actinomycetes</taxon>
        <taxon>Propionibacteriales</taxon>
        <taxon>Nocardioidaceae</taxon>
        <taxon>Nocardioides</taxon>
    </lineage>
</organism>
<dbReference type="Proteomes" id="UP000294853">
    <property type="component" value="Chromosome"/>
</dbReference>
<feature type="domain" description="PucR C-terminal helix-turn-helix" evidence="1">
    <location>
        <begin position="320"/>
        <end position="377"/>
    </location>
</feature>
<dbReference type="InterPro" id="IPR025736">
    <property type="entry name" value="PucR_C-HTH_dom"/>
</dbReference>
<evidence type="ECO:0000313" key="3">
    <source>
        <dbReference type="Proteomes" id="UP000294853"/>
    </source>
</evidence>
<dbReference type="RefSeq" id="WP_135267898.1">
    <property type="nucleotide sequence ID" value="NZ_CP038436.1"/>
</dbReference>
<evidence type="ECO:0000313" key="2">
    <source>
        <dbReference type="EMBL" id="QBX55907.1"/>
    </source>
</evidence>
<dbReference type="OrthoDB" id="3246591at2"/>
<dbReference type="InterPro" id="IPR051448">
    <property type="entry name" value="CdaR-like_regulators"/>
</dbReference>
<dbReference type="AlphaFoldDB" id="A0A4P7II57"/>
<dbReference type="Gene3D" id="1.10.10.2840">
    <property type="entry name" value="PucR C-terminal helix-turn-helix domain"/>
    <property type="match status" value="1"/>
</dbReference>